<dbReference type="RefSeq" id="WP_194111562.1">
    <property type="nucleotide sequence ID" value="NZ_JADFFL010000003.1"/>
</dbReference>
<dbReference type="GO" id="GO:0009103">
    <property type="term" value="P:lipopolysaccharide biosynthetic process"/>
    <property type="evidence" value="ECO:0007669"/>
    <property type="project" value="TreeGrafter"/>
</dbReference>
<comment type="caution">
    <text evidence="4">The sequence shown here is derived from an EMBL/GenBank/DDBJ whole genome shotgun (WGS) entry which is preliminary data.</text>
</comment>
<dbReference type="PANTHER" id="PTHR46401:SF2">
    <property type="entry name" value="GLYCOSYLTRANSFERASE WBBK-RELATED"/>
    <property type="match status" value="1"/>
</dbReference>
<protein>
    <submittedName>
        <fullName evidence="4">Glycosyltransferase family 4 protein</fullName>
    </submittedName>
</protein>
<evidence type="ECO:0000259" key="2">
    <source>
        <dbReference type="Pfam" id="PF00534"/>
    </source>
</evidence>
<reference evidence="4" key="1">
    <citation type="submission" date="2020-10" db="EMBL/GenBank/DDBJ databases">
        <title>Mucilaginibacter mali sp. nov., isolated from rhizosphere soil of apple orchard.</title>
        <authorList>
            <person name="Lee J.-S."/>
            <person name="Kim H.S."/>
            <person name="Kim J.-S."/>
        </authorList>
    </citation>
    <scope>NUCLEOTIDE SEQUENCE</scope>
    <source>
        <strain evidence="4">KCTC 22746</strain>
    </source>
</reference>
<feature type="domain" description="Glycosyl transferase family 1" evidence="2">
    <location>
        <begin position="199"/>
        <end position="348"/>
    </location>
</feature>
<name>A0A929PXL7_9SPHI</name>
<dbReference type="Gene3D" id="3.40.50.2000">
    <property type="entry name" value="Glycogen Phosphorylase B"/>
    <property type="match status" value="2"/>
</dbReference>
<dbReference type="InterPro" id="IPR028098">
    <property type="entry name" value="Glyco_trans_4-like_N"/>
</dbReference>
<dbReference type="Pfam" id="PF13439">
    <property type="entry name" value="Glyco_transf_4"/>
    <property type="match status" value="1"/>
</dbReference>
<evidence type="ECO:0000259" key="3">
    <source>
        <dbReference type="Pfam" id="PF13439"/>
    </source>
</evidence>
<evidence type="ECO:0000313" key="5">
    <source>
        <dbReference type="Proteomes" id="UP000622475"/>
    </source>
</evidence>
<gene>
    <name evidence="4" type="ORF">IRJ16_10895</name>
</gene>
<keyword evidence="5" id="KW-1185">Reference proteome</keyword>
<organism evidence="4 5">
    <name type="scientific">Mucilaginibacter myungsuensis</name>
    <dbReference type="NCBI Taxonomy" id="649104"/>
    <lineage>
        <taxon>Bacteria</taxon>
        <taxon>Pseudomonadati</taxon>
        <taxon>Bacteroidota</taxon>
        <taxon>Sphingobacteriia</taxon>
        <taxon>Sphingobacteriales</taxon>
        <taxon>Sphingobacteriaceae</taxon>
        <taxon>Mucilaginibacter</taxon>
    </lineage>
</organism>
<dbReference type="EMBL" id="JADFFL010000003">
    <property type="protein sequence ID" value="MBE9662392.1"/>
    <property type="molecule type" value="Genomic_DNA"/>
</dbReference>
<accession>A0A929PXL7</accession>
<dbReference type="InterPro" id="IPR001296">
    <property type="entry name" value="Glyco_trans_1"/>
</dbReference>
<dbReference type="Pfam" id="PF00534">
    <property type="entry name" value="Glycos_transf_1"/>
    <property type="match status" value="1"/>
</dbReference>
<dbReference type="AlphaFoldDB" id="A0A929PXL7"/>
<sequence length="375" mass="42479">MRIGYDAKRLFLNNTGLGNYGRWLISTLASFYPNNSYFLYTPKSEDNARTKPITALSNTQTILPKRQVLTSWWRTKGIIKYLLRDGVDIYHGLSHELPYGIRKSGIKSVLTVHDLIFIRFPQYFGMVSRAIYLAKLRYACRVADRIIAISQRTKDDLIELLDVPSQKIDVVYQGCDASFKTVCTDKQKAAVLKKYNIQGQYILSVGTIEERKNLLVLIKAMARTEPNLKLVVVGKQKEYAELIKRVIHQYQLTDRMIFLSNIDFADLPALYQAASVFVYPSRYEGFGIPILEALESGIPVIAATGSCLEEAGGPGSLYTIPDDDINLAYQINRVLTDTELRQKMIATGHEYARNFDDDKLAAQLMAVYQNTMNNA</sequence>
<dbReference type="GO" id="GO:0016757">
    <property type="term" value="F:glycosyltransferase activity"/>
    <property type="evidence" value="ECO:0007669"/>
    <property type="project" value="InterPro"/>
</dbReference>
<keyword evidence="1" id="KW-0808">Transferase</keyword>
<dbReference type="Proteomes" id="UP000622475">
    <property type="component" value="Unassembled WGS sequence"/>
</dbReference>
<dbReference type="CDD" id="cd03809">
    <property type="entry name" value="GT4_MtfB-like"/>
    <property type="match status" value="1"/>
</dbReference>
<evidence type="ECO:0000256" key="1">
    <source>
        <dbReference type="ARBA" id="ARBA00022679"/>
    </source>
</evidence>
<dbReference type="SUPFAM" id="SSF53756">
    <property type="entry name" value="UDP-Glycosyltransferase/glycogen phosphorylase"/>
    <property type="match status" value="1"/>
</dbReference>
<dbReference type="PANTHER" id="PTHR46401">
    <property type="entry name" value="GLYCOSYLTRANSFERASE WBBK-RELATED"/>
    <property type="match status" value="1"/>
</dbReference>
<feature type="domain" description="Glycosyltransferase subfamily 4-like N-terminal" evidence="3">
    <location>
        <begin position="41"/>
        <end position="178"/>
    </location>
</feature>
<evidence type="ECO:0000313" key="4">
    <source>
        <dbReference type="EMBL" id="MBE9662392.1"/>
    </source>
</evidence>
<proteinExistence type="predicted"/>